<dbReference type="OrthoDB" id="8906826at2"/>
<protein>
    <recommendedName>
        <fullName evidence="3">DUF4258 domain-containing protein</fullName>
    </recommendedName>
</protein>
<organism evidence="1 2">
    <name type="scientific">Aidingimonas halophila</name>
    <dbReference type="NCBI Taxonomy" id="574349"/>
    <lineage>
        <taxon>Bacteria</taxon>
        <taxon>Pseudomonadati</taxon>
        <taxon>Pseudomonadota</taxon>
        <taxon>Gammaproteobacteria</taxon>
        <taxon>Oceanospirillales</taxon>
        <taxon>Halomonadaceae</taxon>
        <taxon>Aidingimonas</taxon>
    </lineage>
</organism>
<evidence type="ECO:0000313" key="2">
    <source>
        <dbReference type="Proteomes" id="UP000198500"/>
    </source>
</evidence>
<dbReference type="AlphaFoldDB" id="A0A1H2RUW8"/>
<keyword evidence="2" id="KW-1185">Reference proteome</keyword>
<gene>
    <name evidence="1" type="ORF">SAMN05443545_101399</name>
</gene>
<accession>A0A1H2RUW8</accession>
<dbReference type="InterPro" id="IPR025354">
    <property type="entry name" value="DUF4258"/>
</dbReference>
<name>A0A1H2RUW8_9GAMM</name>
<dbReference type="RefSeq" id="WP_092567806.1">
    <property type="nucleotide sequence ID" value="NZ_BMXH01000001.1"/>
</dbReference>
<proteinExistence type="predicted"/>
<dbReference type="Proteomes" id="UP000198500">
    <property type="component" value="Unassembled WGS sequence"/>
</dbReference>
<evidence type="ECO:0000313" key="1">
    <source>
        <dbReference type="EMBL" id="SDW22564.1"/>
    </source>
</evidence>
<dbReference type="STRING" id="574349.SAMN05443545_101399"/>
<dbReference type="Pfam" id="PF14076">
    <property type="entry name" value="DUF4258"/>
    <property type="match status" value="1"/>
</dbReference>
<evidence type="ECO:0008006" key="3">
    <source>
        <dbReference type="Google" id="ProtNLM"/>
    </source>
</evidence>
<reference evidence="1 2" key="1">
    <citation type="submission" date="2016-10" db="EMBL/GenBank/DDBJ databases">
        <authorList>
            <person name="de Groot N.N."/>
        </authorList>
    </citation>
    <scope>NUCLEOTIDE SEQUENCE [LARGE SCALE GENOMIC DNA]</scope>
    <source>
        <strain evidence="1 2">DSM 19219</strain>
    </source>
</reference>
<dbReference type="EMBL" id="FNNI01000001">
    <property type="protein sequence ID" value="SDW22564.1"/>
    <property type="molecule type" value="Genomic_DNA"/>
</dbReference>
<sequence length="84" mass="10174">MYCKRFQLYVHVTRHARERMTQRQISESVLSDLLESGELRYKDERRLWVAKHVSDRADNLLCVAVVLEDRLIVKTVMHHFCWEE</sequence>